<evidence type="ECO:0000313" key="1">
    <source>
        <dbReference type="EMBL" id="MDC1900567.1"/>
    </source>
</evidence>
<evidence type="ECO:0000313" key="2">
    <source>
        <dbReference type="Proteomes" id="UP001222603"/>
    </source>
</evidence>
<accession>A0AAW6H018</accession>
<dbReference type="Proteomes" id="UP001222603">
    <property type="component" value="Unassembled WGS sequence"/>
</dbReference>
<organism evidence="1 2">
    <name type="scientific">Bacteroides uniformis</name>
    <dbReference type="NCBI Taxonomy" id="820"/>
    <lineage>
        <taxon>Bacteria</taxon>
        <taxon>Pseudomonadati</taxon>
        <taxon>Bacteroidota</taxon>
        <taxon>Bacteroidia</taxon>
        <taxon>Bacteroidales</taxon>
        <taxon>Bacteroidaceae</taxon>
        <taxon>Bacteroides</taxon>
    </lineage>
</organism>
<reference evidence="1" key="1">
    <citation type="submission" date="2022-10" db="EMBL/GenBank/DDBJ databases">
        <title>Human gut microbiome strain richness.</title>
        <authorList>
            <person name="Chen-Liaw A."/>
        </authorList>
    </citation>
    <scope>NUCLEOTIDE SEQUENCE</scope>
    <source>
        <strain evidence="1">1001713st1_F9_1001713B170221_170320</strain>
    </source>
</reference>
<name>A0AAW6H018_BACUN</name>
<proteinExistence type="predicted"/>
<dbReference type="AlphaFoldDB" id="A0AAW6H018"/>
<dbReference type="RefSeq" id="WP_195494140.1">
    <property type="nucleotide sequence ID" value="NZ_JAQNSI010000231.1"/>
</dbReference>
<gene>
    <name evidence="1" type="ORF">POZ10_08040</name>
</gene>
<sequence length="69" mass="7930">MEKVIVKIELDRDDVSAMMRLAGSKLTDEQWDKMKGQECTLNDEDLEDQAVQMKLAFSGFAFCKLLKDE</sequence>
<comment type="caution">
    <text evidence="1">The sequence shown here is derived from an EMBL/GenBank/DDBJ whole genome shotgun (WGS) entry which is preliminary data.</text>
</comment>
<protein>
    <submittedName>
        <fullName evidence="1">Uncharacterized protein</fullName>
    </submittedName>
</protein>
<dbReference type="EMBL" id="JAQNSI010000231">
    <property type="protein sequence ID" value="MDC1900567.1"/>
    <property type="molecule type" value="Genomic_DNA"/>
</dbReference>